<reference evidence="16 17" key="1">
    <citation type="journal article" date="2018" name="MBio">
        <title>Comparative Genomics Reveals the Core Gene Toolbox for the Fungus-Insect Symbiosis.</title>
        <authorList>
            <person name="Wang Y."/>
            <person name="Stata M."/>
            <person name="Wang W."/>
            <person name="Stajich J.E."/>
            <person name="White M.M."/>
            <person name="Moncalvo J.M."/>
        </authorList>
    </citation>
    <scope>NUCLEOTIDE SEQUENCE [LARGE SCALE GENOMIC DNA]</scope>
    <source>
        <strain evidence="16 17">SC-DP-2</strain>
    </source>
</reference>
<dbReference type="GO" id="GO:0010181">
    <property type="term" value="F:FMN binding"/>
    <property type="evidence" value="ECO:0007669"/>
    <property type="project" value="TreeGrafter"/>
</dbReference>
<dbReference type="STRING" id="133381.A0A2T9ZD66"/>
<evidence type="ECO:0000256" key="12">
    <source>
        <dbReference type="ARBA" id="ARBA00052219"/>
    </source>
</evidence>
<comment type="caution">
    <text evidence="16">The sequence shown here is derived from an EMBL/GenBank/DDBJ whole genome shotgun (WGS) entry which is preliminary data.</text>
</comment>
<dbReference type="SUPFAM" id="SSF52343">
    <property type="entry name" value="Ferredoxin reductase-like, C-terminal NADP-linked domain"/>
    <property type="match status" value="1"/>
</dbReference>
<keyword evidence="8" id="KW-0274">FAD</keyword>
<keyword evidence="6" id="KW-0285">Flavoprotein</keyword>
<dbReference type="GO" id="GO:0005829">
    <property type="term" value="C:cytosol"/>
    <property type="evidence" value="ECO:0007669"/>
    <property type="project" value="TreeGrafter"/>
</dbReference>
<evidence type="ECO:0000256" key="2">
    <source>
        <dbReference type="ARBA" id="ARBA00001974"/>
    </source>
</evidence>
<dbReference type="CDD" id="cd06207">
    <property type="entry name" value="CyPoR_like"/>
    <property type="match status" value="1"/>
</dbReference>
<dbReference type="FunFam" id="1.20.990.10:FF:000010">
    <property type="entry name" value="Sulfite reductase [NADPH] flavoprotein component"/>
    <property type="match status" value="1"/>
</dbReference>
<name>A0A2T9ZD66_9FUNG</name>
<dbReference type="EMBL" id="MBFS01000422">
    <property type="protein sequence ID" value="PVV02543.1"/>
    <property type="molecule type" value="Genomic_DNA"/>
</dbReference>
<dbReference type="Proteomes" id="UP000245609">
    <property type="component" value="Unassembled WGS sequence"/>
</dbReference>
<sequence>MADILKSFTANPEVTSNVQTRVNSEAALFDSIKDTSPSSAPGKDVASLLVSNLDSKFDSVNDVVSSHDIVTLISKAYSDTVFDYSSKSSGTPVQAPTKPTIGQNAFNSPVAVVSSDTRAYAGLSLLGASDSGSKVTTVITRSDALLFFKHTLSKYSSKFRGMVFHIACEDPESSDLQDIEHAFSFDSINPILISSSTPKQTLDMSILSYITAKLTNSCVFHLFNSKATEKVSSLVQGYSENPFSYENLSSVYSSISAEDLVKTNLSETLAQIFSKFNNKFGTSYSPSSFIGNTADPTSAFVSFYTSVKPTSLNSSDLFIDVSVFTPWTAEEIIAKLPNSVEKVLVISTVESGSRVTPRLYSDLVVSHFTLSFSNNSAVGKNVQFELLDLAEYSIRFNSTSSASSDSDILELADLKISDSEESLTTEPSSDATDSGALKTTEQPPEASLPIEQPFKASDLFEVQKAIAFKEAYGSKLSLEDSSESKEDLYSIKVTKYARLTPESYERNVFHIEFDTSESKLKYEIGDALGVSPVNKSERVLNFLEMYNVNPQTLVTNYEVEGKAATRTAFQWLKYKVDLFGRPGKKFYEFLAAHATDSSETEKLLYIASNAGKDEFIKRAEDTITYAELINEFTSARPSIFELIRNIPAIKQRHYSISSSSNMHPNKVHLLVVLVDWKANGVERFGLCTEYLTNLKVGDFVTVSVKPSAMKLPADDMAPVIMSGLGTGMAPFKAFIEERAYRRSKGIEVGPMALYFGSRSRSMEYLYAEDLESYNVSGILPVLRLAFSRDQKHKVYIQHKLGEDSALLYDWLVNKTGSFYLCGPTWPVQDVKNAIVSSLTEHGSIKPEKANKFIEDLKEKERYILECIRHLTMSTTDPSAAKPDSFAIGSISKRDRSGSGDEAAPVYPVKHPTMSYAGAAKGRKSLFEHLSLTG</sequence>
<keyword evidence="17" id="KW-1185">Reference proteome</keyword>
<evidence type="ECO:0000313" key="17">
    <source>
        <dbReference type="Proteomes" id="UP000245609"/>
    </source>
</evidence>
<dbReference type="Gene3D" id="1.20.990.10">
    <property type="entry name" value="NADPH-cytochrome p450 Reductase, Chain A, domain 3"/>
    <property type="match status" value="1"/>
</dbReference>
<dbReference type="PRINTS" id="PR00371">
    <property type="entry name" value="FPNCR"/>
</dbReference>
<dbReference type="GO" id="GO:0004783">
    <property type="term" value="F:sulfite reductase (NADPH) activity"/>
    <property type="evidence" value="ECO:0007669"/>
    <property type="project" value="UniProtKB-EC"/>
</dbReference>
<organism evidence="16 17">
    <name type="scientific">Smittium megazygosporum</name>
    <dbReference type="NCBI Taxonomy" id="133381"/>
    <lineage>
        <taxon>Eukaryota</taxon>
        <taxon>Fungi</taxon>
        <taxon>Fungi incertae sedis</taxon>
        <taxon>Zoopagomycota</taxon>
        <taxon>Kickxellomycotina</taxon>
        <taxon>Harpellomycetes</taxon>
        <taxon>Harpellales</taxon>
        <taxon>Legeriomycetaceae</taxon>
        <taxon>Smittium</taxon>
    </lineage>
</organism>
<evidence type="ECO:0000256" key="9">
    <source>
        <dbReference type="ARBA" id="ARBA00022857"/>
    </source>
</evidence>
<evidence type="ECO:0000256" key="11">
    <source>
        <dbReference type="ARBA" id="ARBA00023002"/>
    </source>
</evidence>
<evidence type="ECO:0000256" key="14">
    <source>
        <dbReference type="SAM" id="MobiDB-lite"/>
    </source>
</evidence>
<evidence type="ECO:0000256" key="8">
    <source>
        <dbReference type="ARBA" id="ARBA00022827"/>
    </source>
</evidence>
<dbReference type="InterPro" id="IPR001433">
    <property type="entry name" value="OxRdtase_FAD/NAD-bd"/>
</dbReference>
<dbReference type="Gene3D" id="2.40.30.10">
    <property type="entry name" value="Translation factors"/>
    <property type="match status" value="1"/>
</dbReference>
<evidence type="ECO:0000256" key="10">
    <source>
        <dbReference type="ARBA" id="ARBA00022982"/>
    </source>
</evidence>
<dbReference type="EC" id="1.8.1.2" evidence="4"/>
<comment type="cofactor">
    <cofactor evidence="2">
        <name>FAD</name>
        <dbReference type="ChEBI" id="CHEBI:57692"/>
    </cofactor>
</comment>
<evidence type="ECO:0000256" key="3">
    <source>
        <dbReference type="ARBA" id="ARBA00004774"/>
    </source>
</evidence>
<comment type="pathway">
    <text evidence="3">Sulfur metabolism; hydrogen sulfide biosynthesis; hydrogen sulfide from sulfite (NADPH route): step 1/1.</text>
</comment>
<dbReference type="Pfam" id="PF00667">
    <property type="entry name" value="FAD_binding_1"/>
    <property type="match status" value="1"/>
</dbReference>
<comment type="function">
    <text evidence="13">This enzyme catalyzes the 6-electron reduction of sulfite to sulfide. This is one of several activities required for the biosynthesis of L-cysteine from sulfate.</text>
</comment>
<dbReference type="Pfam" id="PF00175">
    <property type="entry name" value="NAD_binding_1"/>
    <property type="match status" value="1"/>
</dbReference>
<dbReference type="InterPro" id="IPR003097">
    <property type="entry name" value="CysJ-like_FAD-binding"/>
</dbReference>
<dbReference type="Gene3D" id="3.40.50.970">
    <property type="match status" value="1"/>
</dbReference>
<dbReference type="InterPro" id="IPR001709">
    <property type="entry name" value="Flavoprot_Pyr_Nucl_cyt_Rdtase"/>
</dbReference>
<proteinExistence type="predicted"/>
<gene>
    <name evidence="16" type="ORF">BB560_003000</name>
</gene>
<dbReference type="AlphaFoldDB" id="A0A2T9ZD66"/>
<evidence type="ECO:0000256" key="4">
    <source>
        <dbReference type="ARBA" id="ARBA00012604"/>
    </source>
</evidence>
<dbReference type="PROSITE" id="PS51384">
    <property type="entry name" value="FAD_FR"/>
    <property type="match status" value="1"/>
</dbReference>
<dbReference type="InterPro" id="IPR023173">
    <property type="entry name" value="NADPH_Cyt_P450_Rdtase_alpha"/>
</dbReference>
<feature type="domain" description="FAD-binding FR-type" evidence="15">
    <location>
        <begin position="486"/>
        <end position="719"/>
    </location>
</feature>
<dbReference type="SUPFAM" id="SSF63380">
    <property type="entry name" value="Riboflavin synthase domain-like"/>
    <property type="match status" value="1"/>
</dbReference>
<feature type="region of interest" description="Disordered" evidence="14">
    <location>
        <begin position="419"/>
        <end position="450"/>
    </location>
</feature>
<evidence type="ECO:0000313" key="16">
    <source>
        <dbReference type="EMBL" id="PVV02543.1"/>
    </source>
</evidence>
<dbReference type="GO" id="GO:0050660">
    <property type="term" value="F:flavin adenine dinucleotide binding"/>
    <property type="evidence" value="ECO:0007669"/>
    <property type="project" value="TreeGrafter"/>
</dbReference>
<comment type="cofactor">
    <cofactor evidence="1">
        <name>FMN</name>
        <dbReference type="ChEBI" id="CHEBI:58210"/>
    </cofactor>
</comment>
<evidence type="ECO:0000256" key="13">
    <source>
        <dbReference type="ARBA" id="ARBA00059320"/>
    </source>
</evidence>
<evidence type="ECO:0000256" key="7">
    <source>
        <dbReference type="ARBA" id="ARBA00022643"/>
    </source>
</evidence>
<accession>A0A2T9ZD66</accession>
<keyword evidence="5" id="KW-0813">Transport</keyword>
<evidence type="ECO:0000256" key="6">
    <source>
        <dbReference type="ARBA" id="ARBA00022630"/>
    </source>
</evidence>
<keyword evidence="9" id="KW-0521">NADP</keyword>
<feature type="region of interest" description="Disordered" evidence="14">
    <location>
        <begin position="875"/>
        <end position="905"/>
    </location>
</feature>
<keyword evidence="10" id="KW-0249">Electron transport</keyword>
<dbReference type="PANTHER" id="PTHR19384">
    <property type="entry name" value="NITRIC OXIDE SYNTHASE-RELATED"/>
    <property type="match status" value="1"/>
</dbReference>
<evidence type="ECO:0000259" key="15">
    <source>
        <dbReference type="PROSITE" id="PS51384"/>
    </source>
</evidence>
<dbReference type="PANTHER" id="PTHR19384:SF109">
    <property type="entry name" value="SULFITE REDUCTASE [NADPH] FLAVOPROTEIN COMPONENT"/>
    <property type="match status" value="1"/>
</dbReference>
<dbReference type="InterPro" id="IPR017938">
    <property type="entry name" value="Riboflavin_synthase-like_b-brl"/>
</dbReference>
<dbReference type="InterPro" id="IPR017927">
    <property type="entry name" value="FAD-bd_FR_type"/>
</dbReference>
<dbReference type="InterPro" id="IPR039261">
    <property type="entry name" value="FNR_nucleotide-bd"/>
</dbReference>
<keyword evidence="7" id="KW-0288">FMN</keyword>
<evidence type="ECO:0000256" key="1">
    <source>
        <dbReference type="ARBA" id="ARBA00001917"/>
    </source>
</evidence>
<dbReference type="OrthoDB" id="1856718at2759"/>
<dbReference type="Gene3D" id="3.40.50.80">
    <property type="entry name" value="Nucleotide-binding domain of ferredoxin-NADP reductase (FNR) module"/>
    <property type="match status" value="1"/>
</dbReference>
<protein>
    <recommendedName>
        <fullName evidence="4">assimilatory sulfite reductase (NADPH)</fullName>
        <ecNumber evidence="4">1.8.1.2</ecNumber>
    </recommendedName>
</protein>
<evidence type="ECO:0000256" key="5">
    <source>
        <dbReference type="ARBA" id="ARBA00022448"/>
    </source>
</evidence>
<keyword evidence="11" id="KW-0560">Oxidoreductase</keyword>
<comment type="catalytic activity">
    <reaction evidence="12">
        <text>hydrogen sulfide + 3 NADP(+) + 3 H2O = sulfite + 3 NADPH + 4 H(+)</text>
        <dbReference type="Rhea" id="RHEA:13801"/>
        <dbReference type="ChEBI" id="CHEBI:15377"/>
        <dbReference type="ChEBI" id="CHEBI:15378"/>
        <dbReference type="ChEBI" id="CHEBI:17359"/>
        <dbReference type="ChEBI" id="CHEBI:29919"/>
        <dbReference type="ChEBI" id="CHEBI:57783"/>
        <dbReference type="ChEBI" id="CHEBI:58349"/>
        <dbReference type="EC" id="1.8.1.2"/>
    </reaction>
</comment>
<feature type="compositionally biased region" description="Polar residues" evidence="14">
    <location>
        <begin position="422"/>
        <end position="442"/>
    </location>
</feature>